<feature type="domain" description="Glycosyl-hydrolase family 116 N-terminal" evidence="4">
    <location>
        <begin position="99"/>
        <end position="417"/>
    </location>
</feature>
<dbReference type="GO" id="GO:0008422">
    <property type="term" value="F:beta-glucosidase activity"/>
    <property type="evidence" value="ECO:0007669"/>
    <property type="project" value="TreeGrafter"/>
</dbReference>
<comment type="catalytic activity">
    <reaction evidence="1">
        <text>a beta-D-glucosyl-(1&lt;-&gt;1')-N-acylsphing-4-enine + H2O = an N-acylsphing-4-enine + D-glucose</text>
        <dbReference type="Rhea" id="RHEA:13269"/>
        <dbReference type="ChEBI" id="CHEBI:4167"/>
        <dbReference type="ChEBI" id="CHEBI:15377"/>
        <dbReference type="ChEBI" id="CHEBI:22801"/>
        <dbReference type="ChEBI" id="CHEBI:52639"/>
        <dbReference type="EC" id="3.2.1.45"/>
    </reaction>
</comment>
<dbReference type="PANTHER" id="PTHR12654:SF31">
    <property type="entry name" value="NON-LYSOSOMAL GLUCOSYLCERAMIDASE"/>
    <property type="match status" value="1"/>
</dbReference>
<dbReference type="InterPro" id="IPR012341">
    <property type="entry name" value="6hp_glycosidase-like_sf"/>
</dbReference>
<feature type="domain" description="Glycosyl-hydrolase family 116 catalytic region" evidence="3">
    <location>
        <begin position="530"/>
        <end position="890"/>
    </location>
</feature>
<dbReference type="PROSITE" id="PS00018">
    <property type="entry name" value="EF_HAND_1"/>
    <property type="match status" value="1"/>
</dbReference>
<dbReference type="OrthoDB" id="730489at2759"/>
<gene>
    <name evidence="5" type="ORF">HU200_029447</name>
</gene>
<name>A0A835BQZ6_9POAL</name>
<sequence>MVKNGVDEQPIGVSRNLPPAHLNDDEEKVYPGRLPVLTWEHKLTHVRHDLSPFRLTWRETRQLAGIGLRLARHILEETSKGRIAVIDPMKKRTAKSGQGVPLGGIGAGSIGRSYTGNFQRWQLFPGTCEDKPVLANQFSAFISRQDGRKYSTVLHPGKPDLPKGSDISGIGSWDWNMSGEHSTYHALYPRAWTVYNGEPDSELNIVCRQISPIIPHNYQQSSYPAAVFTFTVTNSGHTTADVTLLFTWANSVGGNSEFTGYHSNSIMIEKDGVHGILLHHRTAEGQPPVTFAIAAQEKEHIHISECPYFVISGSSDEFTAKDMWSSVKEHGSFDHLDPIKTPMCSKQGSSIGAAIAASLKVAPKATQDVSFSLAWACPEVKFSSGKTYHRRYTKFYGTDVDAAANLAHDAILEHTSWERQIEEWQDPILRDERFPAWYSVTLFNELYYLNAGGTIWTDGLPPIQSLTTIGGKKFSLDMLNDDDVNEMIEQNNTASDILHRMASILERMHASIASNSAIGTTLLHGEENIGQFLYLEGIEYNMWNTYDVHFYASFSLVMLFPKLQLSVQRDFAAAVMMHDPEKLRILHDGKWAARKVLGAVPHDPGLYDPWFKVNAYTLYNTDRWKDLNPKFVLQVYRDVVATGDKSFARAVWPSVYMAMAYMEQFDKDKDGMIENEDFPDQTYDVWSMAGISAYCGGLWVAALQAASALAREVGDKASEKLFWDKYEKAKSVYSKLWNGSYFNYDDGDNKMSTPIQADQLAGQWYANACGLFPVVDKDKSQSALEKIYSFNVMKFKDGRRGAMNGMWPDGTLDMSAMQSREIWPGVTYALAATMIQEGMVEQGFKTAEGIYHAAWSPEGLGYSFQTPEAWNNDDEFRSLCYMRPLAIWAIQWALSNPKLHNTPQTDMPQDSFPKTQVSYARIAKLLQLPEDESSKSFVRVVYEIVRNRFRS</sequence>
<dbReference type="GO" id="GO:0006680">
    <property type="term" value="P:glucosylceramide catabolic process"/>
    <property type="evidence" value="ECO:0007669"/>
    <property type="project" value="InterPro"/>
</dbReference>
<keyword evidence="1" id="KW-0378">Hydrolase</keyword>
<keyword evidence="1" id="KW-0443">Lipid metabolism</keyword>
<dbReference type="SUPFAM" id="SSF48208">
    <property type="entry name" value="Six-hairpin glycosidases"/>
    <property type="match status" value="1"/>
</dbReference>
<dbReference type="PIRSF" id="PIRSF028944">
    <property type="entry name" value="Beta_gluc_GBA2"/>
    <property type="match status" value="1"/>
</dbReference>
<dbReference type="GO" id="GO:0004348">
    <property type="term" value="F:glucosylceramidase activity"/>
    <property type="evidence" value="ECO:0007669"/>
    <property type="project" value="UniProtKB-EC"/>
</dbReference>
<dbReference type="GO" id="GO:0016020">
    <property type="term" value="C:membrane"/>
    <property type="evidence" value="ECO:0007669"/>
    <property type="project" value="InterPro"/>
</dbReference>
<evidence type="ECO:0000259" key="4">
    <source>
        <dbReference type="Pfam" id="PF12215"/>
    </source>
</evidence>
<accession>A0A835BQZ6</accession>
<dbReference type="Pfam" id="PF04685">
    <property type="entry name" value="DUF608"/>
    <property type="match status" value="1"/>
</dbReference>
<reference evidence="5" key="1">
    <citation type="submission" date="2020-07" db="EMBL/GenBank/DDBJ databases">
        <title>Genome sequence and genetic diversity analysis of an under-domesticated orphan crop, white fonio (Digitaria exilis).</title>
        <authorList>
            <person name="Bennetzen J.L."/>
            <person name="Chen S."/>
            <person name="Ma X."/>
            <person name="Wang X."/>
            <person name="Yssel A.E.J."/>
            <person name="Chaluvadi S.R."/>
            <person name="Johnson M."/>
            <person name="Gangashetty P."/>
            <person name="Hamidou F."/>
            <person name="Sanogo M.D."/>
            <person name="Zwaenepoel A."/>
            <person name="Wallace J."/>
            <person name="Van De Peer Y."/>
            <person name="Van Deynze A."/>
        </authorList>
    </citation>
    <scope>NUCLEOTIDE SEQUENCE</scope>
    <source>
        <tissue evidence="5">Leaves</tissue>
    </source>
</reference>
<comment type="caution">
    <text evidence="5">The sequence shown here is derived from an EMBL/GenBank/DDBJ whole genome shotgun (WGS) entry which is preliminary data.</text>
</comment>
<comment type="similarity">
    <text evidence="1">Belongs to the non-lysosomal glucosylceramidase family.</text>
</comment>
<dbReference type="InterPro" id="IPR052566">
    <property type="entry name" value="Non-lysos_glucosylceramidase"/>
</dbReference>
<dbReference type="PANTHER" id="PTHR12654">
    <property type="entry name" value="BILE ACID BETA-GLUCOSIDASE-RELATED"/>
    <property type="match status" value="1"/>
</dbReference>
<dbReference type="InterPro" id="IPR024462">
    <property type="entry name" value="GH116_N"/>
</dbReference>
<evidence type="ECO:0000313" key="6">
    <source>
        <dbReference type="Proteomes" id="UP000636709"/>
    </source>
</evidence>
<organism evidence="5 6">
    <name type="scientific">Digitaria exilis</name>
    <dbReference type="NCBI Taxonomy" id="1010633"/>
    <lineage>
        <taxon>Eukaryota</taxon>
        <taxon>Viridiplantae</taxon>
        <taxon>Streptophyta</taxon>
        <taxon>Embryophyta</taxon>
        <taxon>Tracheophyta</taxon>
        <taxon>Spermatophyta</taxon>
        <taxon>Magnoliopsida</taxon>
        <taxon>Liliopsida</taxon>
        <taxon>Poales</taxon>
        <taxon>Poaceae</taxon>
        <taxon>PACMAD clade</taxon>
        <taxon>Panicoideae</taxon>
        <taxon>Panicodae</taxon>
        <taxon>Paniceae</taxon>
        <taxon>Anthephorinae</taxon>
        <taxon>Digitaria</taxon>
    </lineage>
</organism>
<dbReference type="AlphaFoldDB" id="A0A835BQZ6"/>
<dbReference type="EMBL" id="JACEFO010001753">
    <property type="protein sequence ID" value="KAF8711415.1"/>
    <property type="molecule type" value="Genomic_DNA"/>
</dbReference>
<keyword evidence="1" id="KW-0326">Glycosidase</keyword>
<feature type="region of interest" description="Disordered" evidence="2">
    <location>
        <begin position="1"/>
        <end position="25"/>
    </location>
</feature>
<evidence type="ECO:0000256" key="2">
    <source>
        <dbReference type="SAM" id="MobiDB-lite"/>
    </source>
</evidence>
<dbReference type="Gene3D" id="1.50.10.10">
    <property type="match status" value="1"/>
</dbReference>
<dbReference type="GO" id="GO:0005975">
    <property type="term" value="P:carbohydrate metabolic process"/>
    <property type="evidence" value="ECO:0007669"/>
    <property type="project" value="InterPro"/>
</dbReference>
<evidence type="ECO:0000256" key="1">
    <source>
        <dbReference type="PIRNR" id="PIRNR028944"/>
    </source>
</evidence>
<evidence type="ECO:0000313" key="5">
    <source>
        <dbReference type="EMBL" id="KAF8711415.1"/>
    </source>
</evidence>
<protein>
    <recommendedName>
        <fullName evidence="1">Non-lysosomal glucosylceramidase</fullName>
        <shortName evidence="1">NLGase</shortName>
        <ecNumber evidence="1">3.2.1.45</ecNumber>
    </recommendedName>
</protein>
<keyword evidence="1" id="KW-0472">Membrane</keyword>
<dbReference type="InterPro" id="IPR008928">
    <property type="entry name" value="6-hairpin_glycosidase_sf"/>
</dbReference>
<evidence type="ECO:0000259" key="3">
    <source>
        <dbReference type="Pfam" id="PF04685"/>
    </source>
</evidence>
<dbReference type="FunFam" id="1.50.10.10:FF:000006">
    <property type="entry name" value="Non-lysosomal glucosylceramidase"/>
    <property type="match status" value="1"/>
</dbReference>
<comment type="function">
    <text evidence="1">Non-lysosomal glucosylceramidase that catalyzes the hydrolysis of glucosylceramide (GlcCer) to free glucose and ceramide.</text>
</comment>
<dbReference type="InterPro" id="IPR018247">
    <property type="entry name" value="EF_Hand_1_Ca_BS"/>
</dbReference>
<dbReference type="Proteomes" id="UP000636709">
    <property type="component" value="Unassembled WGS sequence"/>
</dbReference>
<dbReference type="InterPro" id="IPR006775">
    <property type="entry name" value="GH116_catalytic"/>
</dbReference>
<dbReference type="Pfam" id="PF12215">
    <property type="entry name" value="Glyco_hydr_116N"/>
    <property type="match status" value="1"/>
</dbReference>
<proteinExistence type="inferred from homology"/>
<dbReference type="EC" id="3.2.1.45" evidence="1"/>
<dbReference type="InterPro" id="IPR014551">
    <property type="entry name" value="B_Glucosidase_GBA2-typ"/>
</dbReference>
<keyword evidence="6" id="KW-1185">Reference proteome</keyword>